<dbReference type="AlphaFoldDB" id="A0A9N9H4H6"/>
<comment type="caution">
    <text evidence="3">The sequence shown here is derived from an EMBL/GenBank/DDBJ whole genome shotgun (WGS) entry which is preliminary data.</text>
</comment>
<gene>
    <name evidence="3" type="ORF">ALEPTO_LOCUS9928</name>
</gene>
<feature type="non-terminal residue" evidence="3">
    <location>
        <position position="302"/>
    </location>
</feature>
<reference evidence="3" key="1">
    <citation type="submission" date="2021-06" db="EMBL/GenBank/DDBJ databases">
        <authorList>
            <person name="Kallberg Y."/>
            <person name="Tangrot J."/>
            <person name="Rosling A."/>
        </authorList>
    </citation>
    <scope>NUCLEOTIDE SEQUENCE</scope>
    <source>
        <strain evidence="3">FL130A</strain>
    </source>
</reference>
<dbReference type="Pfam" id="PF09949">
    <property type="entry name" value="APP1_cat"/>
    <property type="match status" value="1"/>
</dbReference>
<accession>A0A9N9H4H6</accession>
<organism evidence="3 4">
    <name type="scientific">Ambispora leptoticha</name>
    <dbReference type="NCBI Taxonomy" id="144679"/>
    <lineage>
        <taxon>Eukaryota</taxon>
        <taxon>Fungi</taxon>
        <taxon>Fungi incertae sedis</taxon>
        <taxon>Mucoromycota</taxon>
        <taxon>Glomeromycotina</taxon>
        <taxon>Glomeromycetes</taxon>
        <taxon>Archaeosporales</taxon>
        <taxon>Ambisporaceae</taxon>
        <taxon>Ambispora</taxon>
    </lineage>
</organism>
<dbReference type="GO" id="GO:0008195">
    <property type="term" value="F:phosphatidate phosphatase activity"/>
    <property type="evidence" value="ECO:0007669"/>
    <property type="project" value="InterPro"/>
</dbReference>
<dbReference type="GO" id="GO:0030479">
    <property type="term" value="C:actin cortical patch"/>
    <property type="evidence" value="ECO:0007669"/>
    <property type="project" value="TreeGrafter"/>
</dbReference>
<dbReference type="Proteomes" id="UP000789508">
    <property type="component" value="Unassembled WGS sequence"/>
</dbReference>
<dbReference type="EMBL" id="CAJVPS010009196">
    <property type="protein sequence ID" value="CAG8648235.1"/>
    <property type="molecule type" value="Genomic_DNA"/>
</dbReference>
<feature type="domain" description="Phosphatidate phosphatase APP1 catalytic" evidence="2">
    <location>
        <begin position="1"/>
        <end position="146"/>
    </location>
</feature>
<dbReference type="PANTHER" id="PTHR28208:SF3">
    <property type="entry name" value="PHOSPHATIDATE PHOSPHATASE APP1"/>
    <property type="match status" value="1"/>
</dbReference>
<protein>
    <submittedName>
        <fullName evidence="3">3614_t:CDS:1</fullName>
    </submittedName>
</protein>
<sequence>DIDDTIKDTDIPAGAKVVLSNTFLHKFKEVPGMAKLYTFWYNKGAGIHYVSNSPWQLFPMLRGFFETYDFPPGSAHLKFYDGLIKSAYEQKENPMASKFMYIRELLKDFPKRQFILVGDTGELDPEIYTTIARENPGRILRIFIRDVTTARVKDLPAQEPHYSYIQTFPSMIGHLKTYYYAESKDKQNPTPTKTEAPPPTPEQTPTADPHDPKRHDSLSATLLNKLHTDISYLHTGFTGDSKAAPTELSKPAQGQQPLKTPLEMFHERIETITKDLPKGLFNLFTNPIDMQNNEAIKKAFKY</sequence>
<evidence type="ECO:0000313" key="4">
    <source>
        <dbReference type="Proteomes" id="UP000789508"/>
    </source>
</evidence>
<name>A0A9N9H4H6_9GLOM</name>
<dbReference type="InterPro" id="IPR052935">
    <property type="entry name" value="Mg2+_PAP"/>
</dbReference>
<proteinExistence type="predicted"/>
<evidence type="ECO:0000313" key="3">
    <source>
        <dbReference type="EMBL" id="CAG8648235.1"/>
    </source>
</evidence>
<keyword evidence="4" id="KW-1185">Reference proteome</keyword>
<dbReference type="InterPro" id="IPR019236">
    <property type="entry name" value="APP1_cat"/>
</dbReference>
<dbReference type="OrthoDB" id="2117591at2759"/>
<evidence type="ECO:0000259" key="2">
    <source>
        <dbReference type="Pfam" id="PF09949"/>
    </source>
</evidence>
<feature type="region of interest" description="Disordered" evidence="1">
    <location>
        <begin position="184"/>
        <end position="216"/>
    </location>
</feature>
<evidence type="ECO:0000256" key="1">
    <source>
        <dbReference type="SAM" id="MobiDB-lite"/>
    </source>
</evidence>
<dbReference type="PANTHER" id="PTHR28208">
    <property type="entry name" value="PHOSPHATIDATE PHOSPHATASE APP1"/>
    <property type="match status" value="1"/>
</dbReference>